<keyword evidence="8" id="KW-1185">Reference proteome</keyword>
<dbReference type="EMBL" id="JBBMER010000002">
    <property type="protein sequence ID" value="MEQ2378847.1"/>
    <property type="molecule type" value="Genomic_DNA"/>
</dbReference>
<dbReference type="Pfam" id="PF01869">
    <property type="entry name" value="BcrAD_BadFG"/>
    <property type="match status" value="2"/>
</dbReference>
<evidence type="ECO:0000256" key="3">
    <source>
        <dbReference type="ARBA" id="ARBA00023004"/>
    </source>
</evidence>
<gene>
    <name evidence="7" type="ORF">WMO14_02970</name>
</gene>
<evidence type="ECO:0000313" key="8">
    <source>
        <dbReference type="Proteomes" id="UP001442364"/>
    </source>
</evidence>
<evidence type="ECO:0000259" key="5">
    <source>
        <dbReference type="Pfam" id="PF01869"/>
    </source>
</evidence>
<dbReference type="Proteomes" id="UP001442364">
    <property type="component" value="Unassembled WGS sequence"/>
</dbReference>
<evidence type="ECO:0000256" key="2">
    <source>
        <dbReference type="ARBA" id="ARBA00022723"/>
    </source>
</evidence>
<evidence type="ECO:0000256" key="1">
    <source>
        <dbReference type="ARBA" id="ARBA00001966"/>
    </source>
</evidence>
<name>A0ABV1BU48_9FIRM</name>
<keyword evidence="4" id="KW-0411">Iron-sulfur</keyword>
<dbReference type="PANTHER" id="PTHR32329">
    <property type="entry name" value="BIFUNCTIONAL PROTEIN [INCLUDES 2-HYDROXYACYL-COA DEHYDRATASE (N-TER) AND ITS ACTIVATOR DOMAIN (C_TERM)-RELATED"/>
    <property type="match status" value="1"/>
</dbReference>
<feature type="domain" description="ATPase BadF/BadG/BcrA/BcrD type" evidence="5">
    <location>
        <begin position="19"/>
        <end position="238"/>
    </location>
</feature>
<dbReference type="PANTHER" id="PTHR32329:SF4">
    <property type="entry name" value="ACTIVATOR OF 2-HYDROXYACYL-COA DEHYDRATASE"/>
    <property type="match status" value="1"/>
</dbReference>
<dbReference type="CDD" id="cd24035">
    <property type="entry name" value="ASKHA_NBD_O66634-like_rpt2"/>
    <property type="match status" value="1"/>
</dbReference>
<protein>
    <submittedName>
        <fullName evidence="7">Acyl-CoA dehydratase activase</fullName>
    </submittedName>
</protein>
<dbReference type="InterPro" id="IPR018709">
    <property type="entry name" value="CoA_activase_DUF2229"/>
</dbReference>
<accession>A0ABV1BU48</accession>
<feature type="domain" description="DUF2229" evidence="6">
    <location>
        <begin position="721"/>
        <end position="939"/>
    </location>
</feature>
<comment type="cofactor">
    <cofactor evidence="1">
        <name>[4Fe-4S] cluster</name>
        <dbReference type="ChEBI" id="CHEBI:49883"/>
    </cofactor>
</comment>
<reference evidence="7 8" key="1">
    <citation type="submission" date="2024-03" db="EMBL/GenBank/DDBJ databases">
        <title>Human intestinal bacterial collection.</title>
        <authorList>
            <person name="Pauvert C."/>
            <person name="Hitch T.C.A."/>
            <person name="Clavel T."/>
        </authorList>
    </citation>
    <scope>NUCLEOTIDE SEQUENCE [LARGE SCALE GENOMIC DNA]</scope>
    <source>
        <strain evidence="7 8">CLA-AA-H255</strain>
    </source>
</reference>
<dbReference type="InterPro" id="IPR043129">
    <property type="entry name" value="ATPase_NBD"/>
</dbReference>
<proteinExistence type="predicted"/>
<dbReference type="Gene3D" id="3.30.420.40">
    <property type="match status" value="4"/>
</dbReference>
<dbReference type="InterPro" id="IPR008275">
    <property type="entry name" value="CoA_E_activase_dom"/>
</dbReference>
<dbReference type="SUPFAM" id="SSF53067">
    <property type="entry name" value="Actin-like ATPase domain"/>
    <property type="match status" value="2"/>
</dbReference>
<feature type="domain" description="ATPase BadF/BadG/BcrA/BcrD type" evidence="5">
    <location>
        <begin position="350"/>
        <end position="607"/>
    </location>
</feature>
<dbReference type="CDD" id="cd24034">
    <property type="entry name" value="ASKHA_NBD_O66634-like_rpt1"/>
    <property type="match status" value="1"/>
</dbReference>
<organism evidence="7 8">
    <name type="scientific">[Lactobacillus] rogosae</name>
    <dbReference type="NCBI Taxonomy" id="706562"/>
    <lineage>
        <taxon>Bacteria</taxon>
        <taxon>Bacillati</taxon>
        <taxon>Bacillota</taxon>
        <taxon>Clostridia</taxon>
        <taxon>Lachnospirales</taxon>
        <taxon>Lachnospiraceae</taxon>
        <taxon>Lachnospira</taxon>
    </lineage>
</organism>
<comment type="caution">
    <text evidence="7">The sequence shown here is derived from an EMBL/GenBank/DDBJ whole genome shotgun (WGS) entry which is preliminary data.</text>
</comment>
<dbReference type="InterPro" id="IPR051805">
    <property type="entry name" value="Dehydratase_Activator_Redct"/>
</dbReference>
<evidence type="ECO:0000256" key="4">
    <source>
        <dbReference type="ARBA" id="ARBA00023014"/>
    </source>
</evidence>
<keyword evidence="2" id="KW-0479">Metal-binding</keyword>
<dbReference type="NCBIfam" id="TIGR00241">
    <property type="entry name" value="CoA_E_activ"/>
    <property type="match status" value="1"/>
</dbReference>
<dbReference type="Pfam" id="PF09989">
    <property type="entry name" value="DUF2229"/>
    <property type="match status" value="1"/>
</dbReference>
<keyword evidence="3" id="KW-0408">Iron</keyword>
<dbReference type="InterPro" id="IPR002731">
    <property type="entry name" value="ATPase_BadF"/>
</dbReference>
<dbReference type="RefSeq" id="WP_349153238.1">
    <property type="nucleotide sequence ID" value="NZ_JBBMER010000002.1"/>
</dbReference>
<evidence type="ECO:0000259" key="6">
    <source>
        <dbReference type="Pfam" id="PF09989"/>
    </source>
</evidence>
<sequence length="1461" mass="163281">MKMEELVKNRLSDNSDIRVGIDVGSTTVKLVITDINTNDVVYSKYVRHNARQIDTARTLLSEVKELLSGKNFKAAVCGSGGKPVSRALGIHYIQEVVANAAAVQRLYPDIRTAIELGGQDAKVIFFYFDDNTGRLMTSDMRMNGSCAGGTGAFIDEIATLLGVKTEEFESLAAKGTTVYDISGRCGVFAKTDIQPLLIQGADRADIALSTFHAIAKQTIGGLSQGLELKAPIIFEGGPLTFNSTLIRVFAERLGLSDKDYIVPQHAETIVAYGTAVAIDNLFDDDTYVTIDELINRIDTFDRSLIKEHKAVSKPFFADEADYKEFTQRHDKELYKLSEPHIKNGVLNVYLGIDSGSTTSKFVLIDEEEKVIDTFYANNHGDPIKVVKEGITKIYDKYADKGIKLVCRGMGTTGYGEHLLAKAFRADYHTVETVAHTTGCQKFYPDTTFVLDIGGQDMKAIWLNDGVITNIMLNEACSSGCGSFLENFASNLNIDVKDIAKRAFSSVSPAHLGSRCTVFMNSTIINEQRDGKNPDDIMAGLCRSIIENVFTKVVRVANTKELGEKVVVQGGTFRNRAVLRAIEEYLDMNVTLAPFPGEMGALGAALAAKKHIKEEGYANGESSSFIGFEAVKKFEYTTQSGVRCEHCGNHCLRNVLTFPDGGRWVTGNRCENGLILDETAAVLEDTKENSKENAVLDVFAMREKMLFKAYVYKEVSKHKDITIGIPRVLEFFDSMPFWTTFFKALGYNVKLSHKSNRKMYEKGLKYVASDTICFPAKLVHGHIEDLASQNVDRIFMPYVMHMPPEGTDKLSPYVCSVVMGYPMVVRNSQNPEKQYGVKFDTPIFHWFSKKDRRHQIIEYAVNELSVSKSEAEEAYRQAADARNGFKGELIRLSNMAIDNAKKNNTFAVVLAGRPYHTDPFVSKNISKMLAKKGIAVIPVDGLDKLNEQVLSNTRAEITNNFHTRMLSAAMIAAKTPELEYVQIVSFGCGHDAILSDEIIRIMNESGHKPPLILKVDESDATGALGIRIQSFIKSVQIRRGIKDEEFIKKHMYEELKEPSPAKFYRKDKKIRTILVPNISVEVSKILEGILEKENFKVKRIPIGSTEQIKLGKKYVHNDICFPAQMVIGELIGELKRGGYNQDEVAVGMVKFQCDCRMSHYAGLLRKGLDSAGFSNVPILTTDVNDTKRNHPGVFLLGVSAVLEAVWSFMMLDMLTDVCRKTRPYEINKGETDRVYQQCVDNLSQAIKSGIGSARKAFEQGMKDMAAIPYDRSHLKPKVFITGELLVTYHSGSNFNIERYMEENGMETIFPRITDQLRKDFLASMAEIKDYNANIFPYPFAVDWLFDHVQKSLEKTAVLHPLYKKALRPRDMYQGVKNIIPETLSCGEGWLMAAEIVHYAKEGVKSFIILQPFGCLPNHICGRGVIKRIKEDYPNVTILPLDLDPDTSYANVENRMQMMIMNS</sequence>
<evidence type="ECO:0000313" key="7">
    <source>
        <dbReference type="EMBL" id="MEQ2378847.1"/>
    </source>
</evidence>